<sequence>MKQILSALILLLVPVLATAAGGGGNLDSMEPDLSDKASLQRGAKIFTNNCMGCHSAKYARYRLVAEDIGIPQELYEENLIFTDSRYGELMEIAMPGEEAEQWFGVAPPDLTLTARVNGPDWLYSYLRGFYKDESRPLGVNNVVFDNVGMPHVMVNKGGLCAEKPHIGAEESVDPATGETLNDGVCDDWAIEGSMEPEEFDQAMYDLTNFLVYLGEPALMDRKRIGVYVLIFIGIFFIFAYLLNREYWKDIH</sequence>
<dbReference type="PANTHER" id="PTHR10266">
    <property type="entry name" value="CYTOCHROME C1"/>
    <property type="match status" value="1"/>
</dbReference>
<dbReference type="Pfam" id="PF02167">
    <property type="entry name" value="Cytochrom_C1"/>
    <property type="match status" value="1"/>
</dbReference>
<keyword evidence="4 8" id="KW-0479">Metal-binding</keyword>
<evidence type="ECO:0000313" key="13">
    <source>
        <dbReference type="Proteomes" id="UP000295830"/>
    </source>
</evidence>
<feature type="signal peptide" evidence="10">
    <location>
        <begin position="1"/>
        <end position="19"/>
    </location>
</feature>
<evidence type="ECO:0000256" key="5">
    <source>
        <dbReference type="ARBA" id="ARBA00022989"/>
    </source>
</evidence>
<dbReference type="InterPro" id="IPR009056">
    <property type="entry name" value="Cyt_c-like_dom"/>
</dbReference>
<dbReference type="InterPro" id="IPR002326">
    <property type="entry name" value="Cyt_c1"/>
</dbReference>
<dbReference type="PROSITE" id="PS51007">
    <property type="entry name" value="CYTC"/>
    <property type="match status" value="1"/>
</dbReference>
<evidence type="ECO:0000256" key="4">
    <source>
        <dbReference type="ARBA" id="ARBA00022723"/>
    </source>
</evidence>
<gene>
    <name evidence="12" type="ORF">DES49_2859</name>
</gene>
<evidence type="ECO:0000313" key="12">
    <source>
        <dbReference type="EMBL" id="TDT37895.1"/>
    </source>
</evidence>
<dbReference type="Gene3D" id="1.20.5.100">
    <property type="entry name" value="Cytochrome c1, transmembrane anchor, C-terminal"/>
    <property type="match status" value="1"/>
</dbReference>
<feature type="domain" description="Cytochrome c" evidence="11">
    <location>
        <begin position="37"/>
        <end position="217"/>
    </location>
</feature>
<comment type="caution">
    <text evidence="12">The sequence shown here is derived from an EMBL/GenBank/DDBJ whole genome shotgun (WGS) entry which is preliminary data.</text>
</comment>
<evidence type="ECO:0000259" key="11">
    <source>
        <dbReference type="PROSITE" id="PS51007"/>
    </source>
</evidence>
<dbReference type="RefSeq" id="WP_133737082.1">
    <property type="nucleotide sequence ID" value="NZ_SOAX01000007.1"/>
</dbReference>
<protein>
    <submittedName>
        <fullName evidence="12">Ubiquinol-cytochrome c reductase cytochrome c1 subunit</fullName>
    </submittedName>
</protein>
<dbReference type="EMBL" id="SOAX01000007">
    <property type="protein sequence ID" value="TDT37895.1"/>
    <property type="molecule type" value="Genomic_DNA"/>
</dbReference>
<feature type="binding site" description="covalent" evidence="8">
    <location>
        <position position="54"/>
    </location>
    <ligand>
        <name>heme c</name>
        <dbReference type="ChEBI" id="CHEBI:61717"/>
    </ligand>
</feature>
<dbReference type="PANTHER" id="PTHR10266:SF3">
    <property type="entry name" value="CYTOCHROME C1, HEME PROTEIN, MITOCHONDRIAL"/>
    <property type="match status" value="1"/>
</dbReference>
<evidence type="ECO:0000256" key="10">
    <source>
        <dbReference type="SAM" id="SignalP"/>
    </source>
</evidence>
<accession>A0A4R7JJJ4</accession>
<dbReference type="GO" id="GO:0020037">
    <property type="term" value="F:heme binding"/>
    <property type="evidence" value="ECO:0007669"/>
    <property type="project" value="InterPro"/>
</dbReference>
<evidence type="ECO:0000256" key="3">
    <source>
        <dbReference type="ARBA" id="ARBA00022692"/>
    </source>
</evidence>
<dbReference type="GO" id="GO:0016020">
    <property type="term" value="C:membrane"/>
    <property type="evidence" value="ECO:0007669"/>
    <property type="project" value="UniProtKB-SubCell"/>
</dbReference>
<keyword evidence="5 9" id="KW-1133">Transmembrane helix</keyword>
<dbReference type="SUPFAM" id="SSF46626">
    <property type="entry name" value="Cytochrome c"/>
    <property type="match status" value="1"/>
</dbReference>
<organism evidence="12 13">
    <name type="scientific">Halospina denitrificans</name>
    <dbReference type="NCBI Taxonomy" id="332522"/>
    <lineage>
        <taxon>Bacteria</taxon>
        <taxon>Pseudomonadati</taxon>
        <taxon>Pseudomonadota</taxon>
        <taxon>Gammaproteobacteria</taxon>
        <taxon>Halospina</taxon>
    </lineage>
</organism>
<dbReference type="PRINTS" id="PR00603">
    <property type="entry name" value="CYTOCHROMEC1"/>
</dbReference>
<keyword evidence="10" id="KW-0732">Signal</keyword>
<evidence type="ECO:0000256" key="1">
    <source>
        <dbReference type="ARBA" id="ARBA00004370"/>
    </source>
</evidence>
<name>A0A4R7JJJ4_9GAMM</name>
<evidence type="ECO:0000256" key="7">
    <source>
        <dbReference type="ARBA" id="ARBA00023136"/>
    </source>
</evidence>
<comment type="subcellular location">
    <subcellularLocation>
        <location evidence="1">Membrane</location>
    </subcellularLocation>
</comment>
<feature type="binding site" description="covalent" evidence="8">
    <location>
        <position position="50"/>
    </location>
    <ligand>
        <name>heme c</name>
        <dbReference type="ChEBI" id="CHEBI:61717"/>
    </ligand>
</feature>
<keyword evidence="6 8" id="KW-0408">Iron</keyword>
<keyword evidence="2 8" id="KW-0349">Heme</keyword>
<keyword evidence="7 9" id="KW-0472">Membrane</keyword>
<evidence type="ECO:0000256" key="2">
    <source>
        <dbReference type="ARBA" id="ARBA00022617"/>
    </source>
</evidence>
<feature type="binding site" description="covalent" evidence="8">
    <location>
        <position position="53"/>
    </location>
    <ligand>
        <name>heme c</name>
        <dbReference type="ChEBI" id="CHEBI:61717"/>
    </ligand>
</feature>
<reference evidence="12 13" key="1">
    <citation type="submission" date="2019-03" db="EMBL/GenBank/DDBJ databases">
        <title>Genomic Encyclopedia of Type Strains, Phase IV (KMG-IV): sequencing the most valuable type-strain genomes for metagenomic binning, comparative biology and taxonomic classification.</title>
        <authorList>
            <person name="Goeker M."/>
        </authorList>
    </citation>
    <scope>NUCLEOTIDE SEQUENCE [LARGE SCALE GENOMIC DNA]</scope>
    <source>
        <strain evidence="12 13">DSM 15505</strain>
    </source>
</reference>
<dbReference type="InterPro" id="IPR036909">
    <property type="entry name" value="Cyt_c-like_dom_sf"/>
</dbReference>
<dbReference type="GO" id="GO:0046872">
    <property type="term" value="F:metal ion binding"/>
    <property type="evidence" value="ECO:0007669"/>
    <property type="project" value="UniProtKB-KW"/>
</dbReference>
<feature type="chain" id="PRO_5020750512" evidence="10">
    <location>
        <begin position="20"/>
        <end position="251"/>
    </location>
</feature>
<proteinExistence type="predicted"/>
<evidence type="ECO:0000256" key="9">
    <source>
        <dbReference type="SAM" id="Phobius"/>
    </source>
</evidence>
<comment type="cofactor">
    <cofactor evidence="8">
        <name>heme c</name>
        <dbReference type="ChEBI" id="CHEBI:61717"/>
    </cofactor>
    <text evidence="8">Binds 1 heme c group covalently per subunit.</text>
</comment>
<keyword evidence="13" id="KW-1185">Reference proteome</keyword>
<evidence type="ECO:0000256" key="8">
    <source>
        <dbReference type="PIRSR" id="PIRSR602326-1"/>
    </source>
</evidence>
<dbReference type="Gene3D" id="1.10.760.10">
    <property type="entry name" value="Cytochrome c-like domain"/>
    <property type="match status" value="1"/>
</dbReference>
<evidence type="ECO:0000256" key="6">
    <source>
        <dbReference type="ARBA" id="ARBA00023004"/>
    </source>
</evidence>
<keyword evidence="3 9" id="KW-0812">Transmembrane</keyword>
<dbReference type="GO" id="GO:0009055">
    <property type="term" value="F:electron transfer activity"/>
    <property type="evidence" value="ECO:0007669"/>
    <property type="project" value="InterPro"/>
</dbReference>
<dbReference type="OrthoDB" id="9798864at2"/>
<dbReference type="Proteomes" id="UP000295830">
    <property type="component" value="Unassembled WGS sequence"/>
</dbReference>
<dbReference type="AlphaFoldDB" id="A0A4R7JJJ4"/>
<feature type="transmembrane region" description="Helical" evidence="9">
    <location>
        <begin position="224"/>
        <end position="242"/>
    </location>
</feature>